<dbReference type="AlphaFoldDB" id="A0A4U9U1U2"/>
<reference evidence="8" key="1">
    <citation type="submission" date="2019-05" db="EMBL/GenBank/DDBJ databases">
        <authorList>
            <consortium name="Pathogen Informatics"/>
        </authorList>
    </citation>
    <scope>NUCLEOTIDE SEQUENCE [LARGE SCALE GENOMIC DNA]</scope>
    <source>
        <strain evidence="8">NCTC12965</strain>
    </source>
</reference>
<evidence type="ECO:0000256" key="5">
    <source>
        <dbReference type="ARBA" id="ARBA00023027"/>
    </source>
</evidence>
<evidence type="ECO:0000256" key="6">
    <source>
        <dbReference type="ARBA" id="ARBA00023239"/>
    </source>
</evidence>
<dbReference type="InterPro" id="IPR016040">
    <property type="entry name" value="NAD(P)-bd_dom"/>
</dbReference>
<dbReference type="GO" id="GO:0009225">
    <property type="term" value="P:nucleotide-sugar metabolic process"/>
    <property type="evidence" value="ECO:0007669"/>
    <property type="project" value="InterPro"/>
</dbReference>
<name>A0A4U9U1U2_SERFO</name>
<feature type="domain" description="NAD(P)-binding" evidence="7">
    <location>
        <begin position="4"/>
        <end position="264"/>
    </location>
</feature>
<evidence type="ECO:0000256" key="1">
    <source>
        <dbReference type="ARBA" id="ARBA00001539"/>
    </source>
</evidence>
<dbReference type="Pfam" id="PF16363">
    <property type="entry name" value="GDP_Man_Dehyd"/>
    <property type="match status" value="1"/>
</dbReference>
<comment type="similarity">
    <text evidence="3">Belongs to the NAD(P)-dependent epimerase/dehydratase family. dTDP-glucose dehydratase subfamily.</text>
</comment>
<keyword evidence="6 8" id="KW-0456">Lyase</keyword>
<dbReference type="Gene3D" id="3.40.50.720">
    <property type="entry name" value="NAD(P)-binding Rossmann-like Domain"/>
    <property type="match status" value="1"/>
</dbReference>
<evidence type="ECO:0000313" key="8">
    <source>
        <dbReference type="EMBL" id="VTR22581.1"/>
    </source>
</evidence>
<evidence type="ECO:0000256" key="4">
    <source>
        <dbReference type="ARBA" id="ARBA00011990"/>
    </source>
</evidence>
<dbReference type="InterPro" id="IPR005888">
    <property type="entry name" value="dTDP_Gluc_deHydtase"/>
</dbReference>
<organism evidence="8">
    <name type="scientific">Serratia fonticola</name>
    <dbReference type="NCBI Taxonomy" id="47917"/>
    <lineage>
        <taxon>Bacteria</taxon>
        <taxon>Pseudomonadati</taxon>
        <taxon>Pseudomonadota</taxon>
        <taxon>Gammaproteobacteria</taxon>
        <taxon>Enterobacterales</taxon>
        <taxon>Yersiniaceae</taxon>
        <taxon>Serratia</taxon>
    </lineage>
</organism>
<dbReference type="InterPro" id="IPR036291">
    <property type="entry name" value="NAD(P)-bd_dom_sf"/>
</dbReference>
<dbReference type="NCBIfam" id="TIGR01181">
    <property type="entry name" value="dTDP_gluc_dehyt"/>
    <property type="match status" value="1"/>
</dbReference>
<comment type="cofactor">
    <cofactor evidence="2">
        <name>NAD(+)</name>
        <dbReference type="ChEBI" id="CHEBI:57540"/>
    </cofactor>
</comment>
<keyword evidence="5" id="KW-0520">NAD</keyword>
<dbReference type="EMBL" id="CABEEZ010000029">
    <property type="protein sequence ID" value="VTR22581.1"/>
    <property type="molecule type" value="Genomic_DNA"/>
</dbReference>
<dbReference type="CDD" id="cd05246">
    <property type="entry name" value="dTDP_GD_SDR_e"/>
    <property type="match status" value="1"/>
</dbReference>
<dbReference type="PANTHER" id="PTHR43000">
    <property type="entry name" value="DTDP-D-GLUCOSE 4,6-DEHYDRATASE-RELATED"/>
    <property type="match status" value="1"/>
</dbReference>
<sequence length="275" mass="30607">MKIIITGGAGFIGSAVARHIINDTQDQILILDSLTYAGNLESLAPIASSERYQFAEVDICNRQELDRVFAEFQPDAVMHLAAESHVDRSIDGPAAFIETNIVGTYTLLEAARQYWQTLGEQAKKAFRFHHISTDEVYGDLHGTDDLFTETTPYAPSSPYSASKASSDHLVRAWLRTYGLPTIVTNCSNNYGPYHFPEKLIPLTILNALEGKVLPIYGNGTQVRDWLYVEDHARALYKVVCEGEVGETYNIGGHNERKNIEVVQTNLPFARRIGAE</sequence>
<comment type="catalytic activity">
    <reaction evidence="1">
        <text>dTDP-alpha-D-glucose = dTDP-4-dehydro-6-deoxy-alpha-D-glucose + H2O</text>
        <dbReference type="Rhea" id="RHEA:17221"/>
        <dbReference type="ChEBI" id="CHEBI:15377"/>
        <dbReference type="ChEBI" id="CHEBI:57477"/>
        <dbReference type="ChEBI" id="CHEBI:57649"/>
        <dbReference type="EC" id="4.2.1.46"/>
    </reaction>
</comment>
<evidence type="ECO:0000256" key="2">
    <source>
        <dbReference type="ARBA" id="ARBA00001911"/>
    </source>
</evidence>
<dbReference type="SUPFAM" id="SSF51735">
    <property type="entry name" value="NAD(P)-binding Rossmann-fold domains"/>
    <property type="match status" value="1"/>
</dbReference>
<evidence type="ECO:0000256" key="3">
    <source>
        <dbReference type="ARBA" id="ARBA00008178"/>
    </source>
</evidence>
<dbReference type="FunFam" id="3.40.50.720:FF:000108">
    <property type="entry name" value="dTDP-glucose 4,6-dehydratase"/>
    <property type="match status" value="1"/>
</dbReference>
<dbReference type="GO" id="GO:0008460">
    <property type="term" value="F:dTDP-glucose 4,6-dehydratase activity"/>
    <property type="evidence" value="ECO:0007669"/>
    <property type="project" value="UniProtKB-EC"/>
</dbReference>
<proteinExistence type="inferred from homology"/>
<protein>
    <recommendedName>
        <fullName evidence="4">dTDP-glucose 4,6-dehydratase</fullName>
        <ecNumber evidence="4">4.2.1.46</ecNumber>
    </recommendedName>
</protein>
<evidence type="ECO:0000259" key="7">
    <source>
        <dbReference type="Pfam" id="PF16363"/>
    </source>
</evidence>
<gene>
    <name evidence="8" type="primary">rffG_2</name>
    <name evidence="8" type="ORF">NCTC12965_01544</name>
</gene>
<dbReference type="Gene3D" id="3.90.25.10">
    <property type="entry name" value="UDP-galactose 4-epimerase, domain 1"/>
    <property type="match status" value="1"/>
</dbReference>
<dbReference type="EC" id="4.2.1.46" evidence="4"/>
<accession>A0A4U9U1U2</accession>